<dbReference type="Pfam" id="PF10023">
    <property type="entry name" value="Aminopep"/>
    <property type="match status" value="1"/>
</dbReference>
<dbReference type="PROSITE" id="PS51257">
    <property type="entry name" value="PROKAR_LIPOPROTEIN"/>
    <property type="match status" value="1"/>
</dbReference>
<keyword evidence="2" id="KW-0645">Protease</keyword>
<dbReference type="GO" id="GO:0008233">
    <property type="term" value="F:peptidase activity"/>
    <property type="evidence" value="ECO:0007669"/>
    <property type="project" value="UniProtKB-KW"/>
</dbReference>
<reference evidence="2" key="1">
    <citation type="submission" date="2018-06" db="EMBL/GenBank/DDBJ databases">
        <authorList>
            <person name="Zhirakovskaya E."/>
        </authorList>
    </citation>
    <scope>NUCLEOTIDE SEQUENCE</scope>
</reference>
<evidence type="ECO:0000313" key="2">
    <source>
        <dbReference type="EMBL" id="VAX08168.1"/>
    </source>
</evidence>
<feature type="transmembrane region" description="Helical" evidence="1">
    <location>
        <begin position="21"/>
        <end position="40"/>
    </location>
</feature>
<dbReference type="EMBL" id="UOFY01000027">
    <property type="protein sequence ID" value="VAX08168.1"/>
    <property type="molecule type" value="Genomic_DNA"/>
</dbReference>
<protein>
    <submittedName>
        <fullName evidence="2">PUTATIVE ZINC PROTEASE PROTEIN</fullName>
    </submittedName>
</protein>
<name>A0A3B1B9S7_9ZZZZ</name>
<keyword evidence="1" id="KW-0472">Membrane</keyword>
<keyword evidence="1" id="KW-0812">Transmembrane</keyword>
<keyword evidence="1" id="KW-1133">Transmembrane helix</keyword>
<gene>
    <name evidence="2" type="ORF">MNBD_GAMMA25-450</name>
</gene>
<accession>A0A3B1B9S7</accession>
<dbReference type="AlphaFoldDB" id="A0A3B1B9S7"/>
<sequence>MHYKLTVLDKEFRKNSHLKKAVLVLLFLWLGGCSSAGYYWDAVSGHAELLNAQRSLDEVLADPAVSVKTRETLKTMLKAREFASQELGLPDNDSYRNYVDLGREYAVWNVVATAQFSLSPKQGCFVFVGCISYRGYYRQAQAQDYADSLQAEGLDVQVSGARAYSTLGWSDDPLLNTMLYRSEARQVGIIFHELAHQQLYIKGDSTFNESFATAVEQEGIRRWFLAQGNSAGYQRYQDSQQRDEQFKQLLLQVREELQLLYQAKKDVTEKQEEKVQIFSELKQHFARLRKTDPAFSVYEGWMAQDLNNAHLALIATYNEYVPAFAQLLKEKQGELPAFYAELKKIAQEDALTRRNLLHQWAKKAR</sequence>
<dbReference type="GO" id="GO:0006508">
    <property type="term" value="P:proteolysis"/>
    <property type="evidence" value="ECO:0007669"/>
    <property type="project" value="UniProtKB-KW"/>
</dbReference>
<dbReference type="InterPro" id="IPR014553">
    <property type="entry name" value="Aminopept"/>
</dbReference>
<organism evidence="2">
    <name type="scientific">hydrothermal vent metagenome</name>
    <dbReference type="NCBI Taxonomy" id="652676"/>
    <lineage>
        <taxon>unclassified sequences</taxon>
        <taxon>metagenomes</taxon>
        <taxon>ecological metagenomes</taxon>
    </lineage>
</organism>
<dbReference type="PIRSF" id="PIRSF029285">
    <property type="entry name" value="Aminopept"/>
    <property type="match status" value="1"/>
</dbReference>
<keyword evidence="2" id="KW-0378">Hydrolase</keyword>
<proteinExistence type="predicted"/>
<evidence type="ECO:0000256" key="1">
    <source>
        <dbReference type="SAM" id="Phobius"/>
    </source>
</evidence>